<dbReference type="EMBL" id="CP036349">
    <property type="protein sequence ID" value="QDV73900.1"/>
    <property type="molecule type" value="Genomic_DNA"/>
</dbReference>
<dbReference type="CDD" id="cd01821">
    <property type="entry name" value="Rhamnogalacturan_acetylesterase_like"/>
    <property type="match status" value="1"/>
</dbReference>
<feature type="domain" description="SGNH hydrolase-type esterase" evidence="4">
    <location>
        <begin position="32"/>
        <end position="239"/>
    </location>
</feature>
<dbReference type="EC" id="3.1.1.-" evidence="5"/>
<reference evidence="5 6" key="1">
    <citation type="submission" date="2019-02" db="EMBL/GenBank/DDBJ databases">
        <title>Deep-cultivation of Planctomycetes and their phenomic and genomic characterization uncovers novel biology.</title>
        <authorList>
            <person name="Wiegand S."/>
            <person name="Jogler M."/>
            <person name="Boedeker C."/>
            <person name="Pinto D."/>
            <person name="Vollmers J."/>
            <person name="Rivas-Marin E."/>
            <person name="Kohn T."/>
            <person name="Peeters S.H."/>
            <person name="Heuer A."/>
            <person name="Rast P."/>
            <person name="Oberbeckmann S."/>
            <person name="Bunk B."/>
            <person name="Jeske O."/>
            <person name="Meyerdierks A."/>
            <person name="Storesund J.E."/>
            <person name="Kallscheuer N."/>
            <person name="Luecker S."/>
            <person name="Lage O.M."/>
            <person name="Pohl T."/>
            <person name="Merkel B.J."/>
            <person name="Hornburger P."/>
            <person name="Mueller R.-W."/>
            <person name="Bruemmer F."/>
            <person name="Labrenz M."/>
            <person name="Spormann A.M."/>
            <person name="Op den Camp H."/>
            <person name="Overmann J."/>
            <person name="Amann R."/>
            <person name="Jetten M.S.M."/>
            <person name="Mascher T."/>
            <person name="Medema M.H."/>
            <person name="Devos D.P."/>
            <person name="Kaster A.-K."/>
            <person name="Ovreas L."/>
            <person name="Rohde M."/>
            <person name="Galperin M.Y."/>
            <person name="Jogler C."/>
        </authorList>
    </citation>
    <scope>NUCLEOTIDE SEQUENCE [LARGE SCALE GENOMIC DNA]</scope>
    <source>
        <strain evidence="5 6">Spa11</strain>
    </source>
</reference>
<name>A0A518K7Z5_9BACT</name>
<feature type="chain" id="PRO_5022121224" evidence="3">
    <location>
        <begin position="27"/>
        <end position="268"/>
    </location>
</feature>
<dbReference type="AlphaFoldDB" id="A0A518K7Z5"/>
<dbReference type="KEGG" id="bmei:Spa11_20990"/>
<dbReference type="GO" id="GO:0016788">
    <property type="term" value="F:hydrolase activity, acting on ester bonds"/>
    <property type="evidence" value="ECO:0007669"/>
    <property type="project" value="UniProtKB-ARBA"/>
</dbReference>
<evidence type="ECO:0000256" key="2">
    <source>
        <dbReference type="ARBA" id="ARBA00022801"/>
    </source>
</evidence>
<keyword evidence="3" id="KW-0732">Signal</keyword>
<evidence type="ECO:0000313" key="5">
    <source>
        <dbReference type="EMBL" id="QDV73900.1"/>
    </source>
</evidence>
<evidence type="ECO:0000313" key="6">
    <source>
        <dbReference type="Proteomes" id="UP000316426"/>
    </source>
</evidence>
<dbReference type="SUPFAM" id="SSF52266">
    <property type="entry name" value="SGNH hydrolase"/>
    <property type="match status" value="1"/>
</dbReference>
<protein>
    <submittedName>
        <fullName evidence="5">Putative rhamnogalacturonan acetylesterase YesY</fullName>
        <ecNumber evidence="5">3.1.1.-</ecNumber>
    </submittedName>
</protein>
<feature type="signal peptide" evidence="3">
    <location>
        <begin position="1"/>
        <end position="26"/>
    </location>
</feature>
<accession>A0A518K7Z5</accession>
<dbReference type="InterPro" id="IPR013830">
    <property type="entry name" value="SGNH_hydro"/>
</dbReference>
<dbReference type="PANTHER" id="PTHR43695">
    <property type="entry name" value="PUTATIVE (AFU_ORTHOLOGUE AFUA_2G17250)-RELATED"/>
    <property type="match status" value="1"/>
</dbReference>
<dbReference type="PANTHER" id="PTHR43695:SF1">
    <property type="entry name" value="RHAMNOGALACTURONAN ACETYLESTERASE"/>
    <property type="match status" value="1"/>
</dbReference>
<dbReference type="Proteomes" id="UP000316426">
    <property type="component" value="Chromosome"/>
</dbReference>
<dbReference type="Gene3D" id="3.40.50.1110">
    <property type="entry name" value="SGNH hydrolase"/>
    <property type="match status" value="1"/>
</dbReference>
<organism evidence="5 6">
    <name type="scientific">Botrimarina mediterranea</name>
    <dbReference type="NCBI Taxonomy" id="2528022"/>
    <lineage>
        <taxon>Bacteria</taxon>
        <taxon>Pseudomonadati</taxon>
        <taxon>Planctomycetota</taxon>
        <taxon>Planctomycetia</taxon>
        <taxon>Pirellulales</taxon>
        <taxon>Lacipirellulaceae</taxon>
        <taxon>Botrimarina</taxon>
    </lineage>
</organism>
<sequence length="268" mass="28930" precursor="true">MRRLASRSLITVALAVTVATPCVSHAVTKLVLIGDSTVKNGQGSGDGGLWGWGQALQAHFDTEQLVVENRALGGRSSRTYLTEGLWDRSLDALRPGDYLLIQFGHNDGGELFKGDRPRASLKGNGDETQEGVVEKTGAAETVHSYGWYLRRYIADAKAKGVRPIVLSPVPRNLWRDGRVARASGDYGKWAREAAEQGGVPFVDLNEIVAKRYEAAGHRSVARDYFTAADHTHTTRAGAELNAECVVEGLRNCPGVNLADTLQQPAPAP</sequence>
<evidence type="ECO:0000259" key="4">
    <source>
        <dbReference type="Pfam" id="PF13472"/>
    </source>
</evidence>
<dbReference type="RefSeq" id="WP_145111685.1">
    <property type="nucleotide sequence ID" value="NZ_CP036349.1"/>
</dbReference>
<evidence type="ECO:0000256" key="3">
    <source>
        <dbReference type="SAM" id="SignalP"/>
    </source>
</evidence>
<comment type="similarity">
    <text evidence="1">Belongs to the 'GDSL' lipolytic enzyme family.</text>
</comment>
<evidence type="ECO:0000256" key="1">
    <source>
        <dbReference type="ARBA" id="ARBA00008668"/>
    </source>
</evidence>
<dbReference type="InterPro" id="IPR036514">
    <property type="entry name" value="SGNH_hydro_sf"/>
</dbReference>
<keyword evidence="6" id="KW-1185">Reference proteome</keyword>
<dbReference type="InterPro" id="IPR037459">
    <property type="entry name" value="RhgT-like"/>
</dbReference>
<gene>
    <name evidence="5" type="primary">yesY_2</name>
    <name evidence="5" type="ORF">Spa11_20990</name>
</gene>
<dbReference type="Pfam" id="PF13472">
    <property type="entry name" value="Lipase_GDSL_2"/>
    <property type="match status" value="1"/>
</dbReference>
<keyword evidence="2 5" id="KW-0378">Hydrolase</keyword>
<proteinExistence type="inferred from homology"/>